<dbReference type="STRING" id="29534.SAMN05444366_3219"/>
<organism evidence="1 2">
    <name type="scientific">Flavobacterium saccharophilum</name>
    <dbReference type="NCBI Taxonomy" id="29534"/>
    <lineage>
        <taxon>Bacteria</taxon>
        <taxon>Pseudomonadati</taxon>
        <taxon>Bacteroidota</taxon>
        <taxon>Flavobacteriia</taxon>
        <taxon>Flavobacteriales</taxon>
        <taxon>Flavobacteriaceae</taxon>
        <taxon>Flavobacterium</taxon>
    </lineage>
</organism>
<dbReference type="InterPro" id="IPR011050">
    <property type="entry name" value="Pectin_lyase_fold/virulence"/>
</dbReference>
<accession>A0A1M7ING0</accession>
<protein>
    <submittedName>
        <fullName evidence="1">Uncharacterized protein</fullName>
    </submittedName>
</protein>
<dbReference type="Gene3D" id="2.160.20.10">
    <property type="entry name" value="Single-stranded right-handed beta-helix, Pectin lyase-like"/>
    <property type="match status" value="1"/>
</dbReference>
<evidence type="ECO:0000313" key="1">
    <source>
        <dbReference type="EMBL" id="SHM42118.1"/>
    </source>
</evidence>
<proteinExistence type="predicted"/>
<sequence length="726" mass="79024">MKHLIFFLLFTTIVFSQNYHYAIDDAPVKTPEVPSGVNNQLEEIKYFEAFLLPIAQKASIQAALDLHGAVRLEKGDYSGVDIVMKSNQRLYGYPSLTKVSNITITAGSTGVVLENLLPQDKTITLQAGGVISNCTFKSIKWATLKATNATFTNNTFINYGGNILIDCSQSGYFRNNKFIKHQSGGLTTVLTMKGNTTTPSYGNVHLHTNFLTPHGDTSELDNLVSATFVGIDAEGWNLTGDGTKAMFKASNMGNVKITDLGGGNSYSAVRTGAYDIDAANVSILNKKLFTEFDVISPRTNMILIGALGGYKRGSGTVTGYDLWGNLDNTNSLKYNNIEQTATITNTAIISSVSASILGNQYTPWSRPTWETLPDPTGVNWRDDRAGKTDSTIYIQNLINTNGVAELPEGTFYISSTLKVPLDRAHGIMGKGTGKTTIVGMKDDFPLITLTGGQDDNFVLAHLTLQGGSVGVYSSQNFGTQHMSFVWLKYVVFRDQNYGFQLDQMMGFDNNFFDNISFVNCNKGFFQDPLVNGDSDHSSFVDKTMFYRGQFINCTTAVSMLATRADNLNAWVDCKFSGGQTALTLGGNNYPIAANCDFTGFTGKQVISSGDISLYNSNFYSNSTTASTIKSINSYIEGCNFSDATTLFSSVIYNPVNAYIVNSTVTSTVSSLVIDGDWNSKYSGVFMNSNFKSNPTLSKLLVNVKEGTATVIINTASNPYPQLLVTR</sequence>
<dbReference type="OrthoDB" id="1286432at2"/>
<reference evidence="2" key="1">
    <citation type="submission" date="2016-11" db="EMBL/GenBank/DDBJ databases">
        <authorList>
            <person name="Varghese N."/>
            <person name="Submissions S."/>
        </authorList>
    </citation>
    <scope>NUCLEOTIDE SEQUENCE [LARGE SCALE GENOMIC DNA]</scope>
    <source>
        <strain evidence="2">DSM 1811</strain>
    </source>
</reference>
<keyword evidence="2" id="KW-1185">Reference proteome</keyword>
<dbReference type="AlphaFoldDB" id="A0A1M7ING0"/>
<dbReference type="SUPFAM" id="SSF51126">
    <property type="entry name" value="Pectin lyase-like"/>
    <property type="match status" value="2"/>
</dbReference>
<dbReference type="Proteomes" id="UP000184121">
    <property type="component" value="Unassembled WGS sequence"/>
</dbReference>
<gene>
    <name evidence="1" type="ORF">SAMN05444366_3219</name>
</gene>
<dbReference type="InterPro" id="IPR012334">
    <property type="entry name" value="Pectin_lyas_fold"/>
</dbReference>
<dbReference type="EMBL" id="FRBY01000004">
    <property type="protein sequence ID" value="SHM42118.1"/>
    <property type="molecule type" value="Genomic_DNA"/>
</dbReference>
<dbReference type="RefSeq" id="WP_072973989.1">
    <property type="nucleotide sequence ID" value="NZ_FRBY01000004.1"/>
</dbReference>
<evidence type="ECO:0000313" key="2">
    <source>
        <dbReference type="Proteomes" id="UP000184121"/>
    </source>
</evidence>
<name>A0A1M7ING0_9FLAO</name>